<keyword evidence="1" id="KW-0812">Transmembrane</keyword>
<dbReference type="Proteomes" id="UP000323317">
    <property type="component" value="Unassembled WGS sequence"/>
</dbReference>
<dbReference type="InterPro" id="IPR028096">
    <property type="entry name" value="EfeO_Cupredoxin"/>
</dbReference>
<evidence type="ECO:0000313" key="3">
    <source>
        <dbReference type="EMBL" id="TYR74060.1"/>
    </source>
</evidence>
<sequence>MKFVVLKKGSLILFIIGFIALSLGAVWMMFPKESYPTVSMNGESSSVQVIQMVTGEFSSETESGEKIESYRWDPGTIVVDKGKEVQFRILGVNGMAHPFYIEGTDVRGTVKKGEESIFNVTFDKKGTYRLVCETHESIENDGPMIGYIVVK</sequence>
<comment type="caution">
    <text evidence="3">The sequence shown here is derived from an EMBL/GenBank/DDBJ whole genome shotgun (WGS) entry which is preliminary data.</text>
</comment>
<dbReference type="AlphaFoldDB" id="A0A5D4KBB0"/>
<proteinExistence type="predicted"/>
<dbReference type="InterPro" id="IPR008972">
    <property type="entry name" value="Cupredoxin"/>
</dbReference>
<protein>
    <recommendedName>
        <fullName evidence="2">EfeO-type cupredoxin-like domain-containing protein</fullName>
    </recommendedName>
</protein>
<dbReference type="EMBL" id="VTEH01000014">
    <property type="protein sequence ID" value="TYR74060.1"/>
    <property type="molecule type" value="Genomic_DNA"/>
</dbReference>
<keyword evidence="1" id="KW-1133">Transmembrane helix</keyword>
<dbReference type="RefSeq" id="WP_148947890.1">
    <property type="nucleotide sequence ID" value="NZ_VTEH01000014.1"/>
</dbReference>
<feature type="domain" description="EfeO-type cupredoxin-like" evidence="2">
    <location>
        <begin position="67"/>
        <end position="137"/>
    </location>
</feature>
<dbReference type="SUPFAM" id="SSF49503">
    <property type="entry name" value="Cupredoxins"/>
    <property type="match status" value="1"/>
</dbReference>
<keyword evidence="1" id="KW-0472">Membrane</keyword>
<accession>A0A5D4KBB0</accession>
<dbReference type="Gene3D" id="2.60.40.420">
    <property type="entry name" value="Cupredoxins - blue copper proteins"/>
    <property type="match status" value="1"/>
</dbReference>
<gene>
    <name evidence="3" type="ORF">FZC79_16550</name>
</gene>
<dbReference type="Pfam" id="PF13473">
    <property type="entry name" value="Cupredoxin_1"/>
    <property type="match status" value="1"/>
</dbReference>
<evidence type="ECO:0000313" key="4">
    <source>
        <dbReference type="Proteomes" id="UP000323317"/>
    </source>
</evidence>
<organism evidence="3 4">
    <name type="scientific">Rossellomorea vietnamensis</name>
    <dbReference type="NCBI Taxonomy" id="218284"/>
    <lineage>
        <taxon>Bacteria</taxon>
        <taxon>Bacillati</taxon>
        <taxon>Bacillota</taxon>
        <taxon>Bacilli</taxon>
        <taxon>Bacillales</taxon>
        <taxon>Bacillaceae</taxon>
        <taxon>Rossellomorea</taxon>
    </lineage>
</organism>
<evidence type="ECO:0000256" key="1">
    <source>
        <dbReference type="SAM" id="Phobius"/>
    </source>
</evidence>
<name>A0A5D4KBB0_9BACI</name>
<feature type="transmembrane region" description="Helical" evidence="1">
    <location>
        <begin position="12"/>
        <end position="30"/>
    </location>
</feature>
<evidence type="ECO:0000259" key="2">
    <source>
        <dbReference type="Pfam" id="PF13473"/>
    </source>
</evidence>
<reference evidence="3 4" key="1">
    <citation type="submission" date="2019-08" db="EMBL/GenBank/DDBJ databases">
        <title>Bacillus genomes from the desert of Cuatro Cienegas, Coahuila.</title>
        <authorList>
            <person name="Olmedo-Alvarez G."/>
        </authorList>
    </citation>
    <scope>NUCLEOTIDE SEQUENCE [LARGE SCALE GENOMIC DNA]</scope>
    <source>
        <strain evidence="3 4">CH40_1T</strain>
    </source>
</reference>